<gene>
    <name evidence="1" type="ORF">RM553_18285</name>
</gene>
<evidence type="ECO:0000313" key="2">
    <source>
        <dbReference type="Proteomes" id="UP001262889"/>
    </source>
</evidence>
<comment type="caution">
    <text evidence="1">The sequence shown here is derived from an EMBL/GenBank/DDBJ whole genome shotgun (WGS) entry which is preliminary data.</text>
</comment>
<evidence type="ECO:0008006" key="3">
    <source>
        <dbReference type="Google" id="ProtNLM"/>
    </source>
</evidence>
<dbReference type="RefSeq" id="WP_311536410.1">
    <property type="nucleotide sequence ID" value="NZ_JAVRHQ010000035.1"/>
</dbReference>
<evidence type="ECO:0000313" key="1">
    <source>
        <dbReference type="EMBL" id="MDT0644795.1"/>
    </source>
</evidence>
<sequence length="158" mass="18014">MKKINTLLLALLIIFLISCDKDRDDIDNNYILLEMQQRNEMLEYDNPNFELSLYGYNETVADAEATLIVSQDFGADEFPFTVRMDIPADPYAEIPNIEDNTNARFYITIQWDSDDNGQNCAGDIDLDNSIQNVGLININRRDAQDIYLGTIPETSSCQ</sequence>
<dbReference type="PROSITE" id="PS51257">
    <property type="entry name" value="PROKAR_LIPOPROTEIN"/>
    <property type="match status" value="1"/>
</dbReference>
<name>A0ABU3CEM6_9FLAO</name>
<accession>A0ABU3CEM6</accession>
<proteinExistence type="predicted"/>
<protein>
    <recommendedName>
        <fullName evidence="3">Lipoprotein</fullName>
    </recommendedName>
</protein>
<dbReference type="Proteomes" id="UP001262889">
    <property type="component" value="Unassembled WGS sequence"/>
</dbReference>
<keyword evidence="2" id="KW-1185">Reference proteome</keyword>
<dbReference type="EMBL" id="JAVRHQ010000035">
    <property type="protein sequence ID" value="MDT0644795.1"/>
    <property type="molecule type" value="Genomic_DNA"/>
</dbReference>
<organism evidence="1 2">
    <name type="scientific">Autumnicola tepida</name>
    <dbReference type="NCBI Taxonomy" id="3075595"/>
    <lineage>
        <taxon>Bacteria</taxon>
        <taxon>Pseudomonadati</taxon>
        <taxon>Bacteroidota</taxon>
        <taxon>Flavobacteriia</taxon>
        <taxon>Flavobacteriales</taxon>
        <taxon>Flavobacteriaceae</taxon>
        <taxon>Autumnicola</taxon>
    </lineage>
</organism>
<reference evidence="1 2" key="1">
    <citation type="submission" date="2023-09" db="EMBL/GenBank/DDBJ databases">
        <authorList>
            <person name="Rey-Velasco X."/>
        </authorList>
    </citation>
    <scope>NUCLEOTIDE SEQUENCE [LARGE SCALE GENOMIC DNA]</scope>
    <source>
        <strain evidence="1 2">F363</strain>
    </source>
</reference>